<accession>A0A8G1RHY9</accession>
<dbReference type="GeneID" id="63863222"/>
<sequence length="83" mass="9673">MHRTGGYSSSTSLTQSRRGAGDRFPVCGFLLGKRTRIWSRRSRDNRKSEIIESMCMSEKKKKKKKKKKVTIQLALYLMQYIVT</sequence>
<feature type="compositionally biased region" description="Polar residues" evidence="1">
    <location>
        <begin position="1"/>
        <end position="17"/>
    </location>
</feature>
<dbReference type="RefSeq" id="XP_040796127.1">
    <property type="nucleotide sequence ID" value="XM_040945889.1"/>
</dbReference>
<protein>
    <submittedName>
        <fullName evidence="2">Uncharacterized protein</fullName>
    </submittedName>
</protein>
<evidence type="ECO:0000313" key="2">
    <source>
        <dbReference type="EMBL" id="RAK72115.1"/>
    </source>
</evidence>
<gene>
    <name evidence="2" type="ORF">BO72DRAFT_453039</name>
</gene>
<dbReference type="EMBL" id="KZ824702">
    <property type="protein sequence ID" value="RAK72115.1"/>
    <property type="molecule type" value="Genomic_DNA"/>
</dbReference>
<reference evidence="2 3" key="1">
    <citation type="submission" date="2018-02" db="EMBL/GenBank/DDBJ databases">
        <title>The genomes of Aspergillus section Nigri reveals drivers in fungal speciation.</title>
        <authorList>
            <consortium name="DOE Joint Genome Institute"/>
            <person name="Vesth T.C."/>
            <person name="Nybo J."/>
            <person name="Theobald S."/>
            <person name="Brandl J."/>
            <person name="Frisvad J.C."/>
            <person name="Nielsen K.F."/>
            <person name="Lyhne E.K."/>
            <person name="Kogle M.E."/>
            <person name="Kuo A."/>
            <person name="Riley R."/>
            <person name="Clum A."/>
            <person name="Nolan M."/>
            <person name="Lipzen A."/>
            <person name="Salamov A."/>
            <person name="Henrissat B."/>
            <person name="Wiebenga A."/>
            <person name="De vries R.P."/>
            <person name="Grigoriev I.V."/>
            <person name="Mortensen U.H."/>
            <person name="Andersen M.R."/>
            <person name="Baker S.E."/>
        </authorList>
    </citation>
    <scope>NUCLEOTIDE SEQUENCE [LARGE SCALE GENOMIC DNA]</scope>
    <source>
        <strain evidence="2 3">CBS 313.89</strain>
    </source>
</reference>
<dbReference type="Proteomes" id="UP000249789">
    <property type="component" value="Unassembled WGS sequence"/>
</dbReference>
<dbReference type="VEuPathDB" id="FungiDB:BO72DRAFT_453039"/>
<evidence type="ECO:0000313" key="3">
    <source>
        <dbReference type="Proteomes" id="UP000249789"/>
    </source>
</evidence>
<name>A0A8G1RHY9_9EURO</name>
<feature type="region of interest" description="Disordered" evidence="1">
    <location>
        <begin position="1"/>
        <end position="22"/>
    </location>
</feature>
<dbReference type="AlphaFoldDB" id="A0A8G1RHY9"/>
<proteinExistence type="predicted"/>
<evidence type="ECO:0000256" key="1">
    <source>
        <dbReference type="SAM" id="MobiDB-lite"/>
    </source>
</evidence>
<keyword evidence="3" id="KW-1185">Reference proteome</keyword>
<organism evidence="2 3">
    <name type="scientific">Aspergillus fijiensis CBS 313.89</name>
    <dbReference type="NCBI Taxonomy" id="1448319"/>
    <lineage>
        <taxon>Eukaryota</taxon>
        <taxon>Fungi</taxon>
        <taxon>Dikarya</taxon>
        <taxon>Ascomycota</taxon>
        <taxon>Pezizomycotina</taxon>
        <taxon>Eurotiomycetes</taxon>
        <taxon>Eurotiomycetidae</taxon>
        <taxon>Eurotiales</taxon>
        <taxon>Aspergillaceae</taxon>
        <taxon>Aspergillus</taxon>
    </lineage>
</organism>